<gene>
    <name evidence="2" type="ORF">LTR05_005197</name>
</gene>
<feature type="compositionally biased region" description="Basic and acidic residues" evidence="1">
    <location>
        <begin position="130"/>
        <end position="158"/>
    </location>
</feature>
<evidence type="ECO:0000313" key="3">
    <source>
        <dbReference type="Proteomes" id="UP001309876"/>
    </source>
</evidence>
<organism evidence="2 3">
    <name type="scientific">Lithohypha guttulata</name>
    <dbReference type="NCBI Taxonomy" id="1690604"/>
    <lineage>
        <taxon>Eukaryota</taxon>
        <taxon>Fungi</taxon>
        <taxon>Dikarya</taxon>
        <taxon>Ascomycota</taxon>
        <taxon>Pezizomycotina</taxon>
        <taxon>Eurotiomycetes</taxon>
        <taxon>Chaetothyriomycetidae</taxon>
        <taxon>Chaetothyriales</taxon>
        <taxon>Trichomeriaceae</taxon>
        <taxon>Lithohypha</taxon>
    </lineage>
</organism>
<feature type="compositionally biased region" description="Basic and acidic residues" evidence="1">
    <location>
        <begin position="91"/>
        <end position="102"/>
    </location>
</feature>
<dbReference type="Proteomes" id="UP001309876">
    <property type="component" value="Unassembled WGS sequence"/>
</dbReference>
<dbReference type="EMBL" id="JAVRRJ010000004">
    <property type="protein sequence ID" value="KAK5085908.1"/>
    <property type="molecule type" value="Genomic_DNA"/>
</dbReference>
<feature type="compositionally biased region" description="Basic and acidic residues" evidence="1">
    <location>
        <begin position="13"/>
        <end position="22"/>
    </location>
</feature>
<proteinExistence type="predicted"/>
<keyword evidence="3" id="KW-1185">Reference proteome</keyword>
<comment type="caution">
    <text evidence="2">The sequence shown here is derived from an EMBL/GenBank/DDBJ whole genome shotgun (WGS) entry which is preliminary data.</text>
</comment>
<feature type="compositionally biased region" description="Acidic residues" evidence="1">
    <location>
        <begin position="757"/>
        <end position="768"/>
    </location>
</feature>
<feature type="region of interest" description="Disordered" evidence="1">
    <location>
        <begin position="1"/>
        <end position="195"/>
    </location>
</feature>
<reference evidence="2 3" key="1">
    <citation type="submission" date="2023-08" db="EMBL/GenBank/DDBJ databases">
        <title>Black Yeasts Isolated from many extreme environments.</title>
        <authorList>
            <person name="Coleine C."/>
            <person name="Stajich J.E."/>
            <person name="Selbmann L."/>
        </authorList>
    </citation>
    <scope>NUCLEOTIDE SEQUENCE [LARGE SCALE GENOMIC DNA]</scope>
    <source>
        <strain evidence="2 3">CCFEE 5910</strain>
    </source>
</reference>
<name>A0AAN7T0V7_9EURO</name>
<feature type="region of interest" description="Disordered" evidence="1">
    <location>
        <begin position="500"/>
        <end position="621"/>
    </location>
</feature>
<feature type="region of interest" description="Disordered" evidence="1">
    <location>
        <begin position="804"/>
        <end position="823"/>
    </location>
</feature>
<feature type="compositionally biased region" description="Basic and acidic residues" evidence="1">
    <location>
        <begin position="300"/>
        <end position="330"/>
    </location>
</feature>
<feature type="compositionally biased region" description="Low complexity" evidence="1">
    <location>
        <begin position="662"/>
        <end position="674"/>
    </location>
</feature>
<feature type="region of interest" description="Disordered" evidence="1">
    <location>
        <begin position="726"/>
        <end position="796"/>
    </location>
</feature>
<feature type="compositionally biased region" description="Polar residues" evidence="1">
    <location>
        <begin position="42"/>
        <end position="51"/>
    </location>
</feature>
<feature type="compositionally biased region" description="Polar residues" evidence="1">
    <location>
        <begin position="103"/>
        <end position="123"/>
    </location>
</feature>
<evidence type="ECO:0000256" key="1">
    <source>
        <dbReference type="SAM" id="MobiDB-lite"/>
    </source>
</evidence>
<accession>A0AAN7T0V7</accession>
<feature type="compositionally biased region" description="Polar residues" evidence="1">
    <location>
        <begin position="579"/>
        <end position="591"/>
    </location>
</feature>
<feature type="compositionally biased region" description="Polar residues" evidence="1">
    <location>
        <begin position="500"/>
        <end position="523"/>
    </location>
</feature>
<feature type="region of interest" description="Disordered" evidence="1">
    <location>
        <begin position="645"/>
        <end position="709"/>
    </location>
</feature>
<sequence length="823" mass="91833">MGFWPFGGAKKPKTTESKRQIGDRPLQTEPVDNLGRLEKAATNFSDNTKSSTKQDRSDKGRHLSKTRGPIQQQQQRSQTAPLPVPPSRRHSQLDHTSSEKDLYQQNPTSHTSLGPDTFTTMRQPPTLYARRSEHGSDLVRRKSSKRKADDYAREREIKAMSTSPIPIPRRPTSFYESGPLRRETRDIPGGLNRRLHRPTSQVSLPLPDDLLDVGDVAHHHTFKVGMFAALSPRPTIKYDENPKHMSGKQPQRPRLLARPSIVEEESGMDKKRIDDLADGLDAGALRELMERDRRRRERKKQTEHARLQRKLERRAERQREEEARKARTEEYVSASASQVQGLDMEPQSQPPLPVHDVQVEAGPSSLRPEDKVNPFADPKSQPTSPVVIRNPFDDEKDEDVLHQQPSDIEAEPPVPIRSPLRKIRTDVVKSEEKPSHATVSPSVSPVPRVADRQSLSQGSLLNREITTDIPESGSFTGGASDHSSQRLSSWTAFFRRGTNTGRKLSSSFQGRSTPSEFSNTSRESFARKQPPPMVTTRTFRRADSSTPQRTTSKFREDLPEFPTPPASRMRSLDAIDPPASSTFNQAVTTEQPNEELLEDVERSAYTTSSPIPMKTNRQENRQSVELDVPLSSKAEVLLSQSLASVDSEGSWLSGKPLRRRSAASQRLQARRSSLTRPMPGTFDGVENIHPGAESTVVETQDADRSAGDTLKKDETWHAALARQPTVVRQAARAKSKEGLLNEYTAKESRQSSTSAESGEEGGQDEDETAVTLGRARSVEYKGHARQISAGSARLLDIRRSSTPSLDLLSGRLSSLSQDRLQGQ</sequence>
<feature type="compositionally biased region" description="Basic and acidic residues" evidence="1">
    <location>
        <begin position="734"/>
        <end position="749"/>
    </location>
</feature>
<feature type="region of interest" description="Disordered" evidence="1">
    <location>
        <begin position="241"/>
        <end position="270"/>
    </location>
</feature>
<protein>
    <submittedName>
        <fullName evidence="2">Uncharacterized protein</fullName>
    </submittedName>
</protein>
<dbReference type="AlphaFoldDB" id="A0AAN7T0V7"/>
<feature type="region of interest" description="Disordered" evidence="1">
    <location>
        <begin position="291"/>
        <end position="487"/>
    </location>
</feature>
<feature type="compositionally biased region" description="Basic and acidic residues" evidence="1">
    <location>
        <begin position="423"/>
        <end position="435"/>
    </location>
</feature>
<evidence type="ECO:0000313" key="2">
    <source>
        <dbReference type="EMBL" id="KAK5085908.1"/>
    </source>
</evidence>
<feature type="compositionally biased region" description="Basic and acidic residues" evidence="1">
    <location>
        <begin position="52"/>
        <end position="61"/>
    </location>
</feature>